<sequence length="53" mass="6229">MAMSRNRLQAIQKAEEAHRQSMKKSVEHRLQVAKSQGDENLIRQLEAEQAYYQ</sequence>
<evidence type="ECO:0000313" key="3">
    <source>
        <dbReference type="Proteomes" id="UP000826540"/>
    </source>
</evidence>
<organism evidence="2 3">
    <name type="scientific">Sphaerospermopsis torques-reginae ITEP-024</name>
    <dbReference type="NCBI Taxonomy" id="984208"/>
    <lineage>
        <taxon>Bacteria</taxon>
        <taxon>Bacillati</taxon>
        <taxon>Cyanobacteriota</taxon>
        <taxon>Cyanophyceae</taxon>
        <taxon>Nostocales</taxon>
        <taxon>Aphanizomenonaceae</taxon>
        <taxon>Sphaerospermopsis</taxon>
        <taxon>Sphaerospermopsis torques-reginae</taxon>
    </lineage>
</organism>
<gene>
    <name evidence="2" type="ORF">K2F26_16380</name>
</gene>
<reference evidence="2 3" key="1">
    <citation type="journal article" date="2022" name="J. Am. Chem. Soc.">
        <title>Biosynthesis of Guanitoxin Enables Global Environmental Detection in Freshwater Cyanobacteria.</title>
        <authorList>
            <person name="Lima S.T."/>
            <person name="Fallon T.R."/>
            <person name="Cordoza J.L."/>
            <person name="Chekan J.R."/>
            <person name="Delbaje E."/>
            <person name="Hopiavuori A.R."/>
            <person name="Alvarenga D.O."/>
            <person name="Wood S.M."/>
            <person name="Luhavaya H."/>
            <person name="Baumgartner J.T."/>
            <person name="Dorr F.A."/>
            <person name="Etchegaray A."/>
            <person name="Pinto E."/>
            <person name="McKinnie S.M.K."/>
            <person name="Fiore M.F."/>
            <person name="Moore B.S."/>
        </authorList>
    </citation>
    <scope>NUCLEOTIDE SEQUENCE [LARGE SCALE GENOMIC DNA]</scope>
    <source>
        <strain evidence="2 3">ITEP-024</strain>
    </source>
</reference>
<dbReference type="EMBL" id="CP080598">
    <property type="protein sequence ID" value="QYX34371.1"/>
    <property type="molecule type" value="Genomic_DNA"/>
</dbReference>
<feature type="compositionally biased region" description="Basic and acidic residues" evidence="1">
    <location>
        <begin position="13"/>
        <end position="39"/>
    </location>
</feature>
<evidence type="ECO:0000256" key="1">
    <source>
        <dbReference type="SAM" id="MobiDB-lite"/>
    </source>
</evidence>
<name>A0ABX8X6U7_9CYAN</name>
<keyword evidence="3" id="KW-1185">Reference proteome</keyword>
<dbReference type="Proteomes" id="UP000826540">
    <property type="component" value="Chromosome"/>
</dbReference>
<evidence type="ECO:0000313" key="2">
    <source>
        <dbReference type="EMBL" id="QYX34371.1"/>
    </source>
</evidence>
<proteinExistence type="predicted"/>
<protein>
    <submittedName>
        <fullName evidence="2">Uncharacterized protein</fullName>
    </submittedName>
</protein>
<feature type="region of interest" description="Disordered" evidence="1">
    <location>
        <begin position="1"/>
        <end position="39"/>
    </location>
</feature>
<accession>A0ABX8X6U7</accession>